<reference evidence="2" key="1">
    <citation type="submission" date="2016-10" db="EMBL/GenBank/DDBJ databases">
        <authorList>
            <person name="Varghese N."/>
            <person name="Submissions S."/>
        </authorList>
    </citation>
    <scope>NUCLEOTIDE SEQUENCE [LARGE SCALE GENOMIC DNA]</scope>
    <source>
        <strain evidence="2">CGMCC 4.6825</strain>
    </source>
</reference>
<dbReference type="AlphaFoldDB" id="A0A1H9NEH2"/>
<dbReference type="RefSeq" id="WP_074998261.1">
    <property type="nucleotide sequence ID" value="NZ_FOGO01000001.1"/>
</dbReference>
<dbReference type="InterPro" id="IPR045590">
    <property type="entry name" value="DUF6463"/>
</dbReference>
<protein>
    <submittedName>
        <fullName evidence="1">Uncharacterized protein</fullName>
    </submittedName>
</protein>
<dbReference type="Proteomes" id="UP000182841">
    <property type="component" value="Unassembled WGS sequence"/>
</dbReference>
<dbReference type="EMBL" id="FOGO01000001">
    <property type="protein sequence ID" value="SER34029.1"/>
    <property type="molecule type" value="Genomic_DNA"/>
</dbReference>
<keyword evidence="2" id="KW-1185">Reference proteome</keyword>
<gene>
    <name evidence="1" type="ORF">SAMN05421870_101306</name>
</gene>
<organism evidence="1 2">
    <name type="scientific">Streptomyces qinglanensis</name>
    <dbReference type="NCBI Taxonomy" id="943816"/>
    <lineage>
        <taxon>Bacteria</taxon>
        <taxon>Bacillati</taxon>
        <taxon>Actinomycetota</taxon>
        <taxon>Actinomycetes</taxon>
        <taxon>Kitasatosporales</taxon>
        <taxon>Streptomycetaceae</taxon>
        <taxon>Streptomyces</taxon>
    </lineage>
</organism>
<sequence length="120" mass="12108">MNRPSAGRLLQAVAVGHGAIGALVHREALAELARSGVVNSVPERGDRAAAFWFLAAAPALWMGGRLLRSAEEHGDVAAQRAAGAVLVGVGAVGAAAMPKGGFPALVGIGGMLLRRPARRG</sequence>
<accession>A0A1H9NEH2</accession>
<evidence type="ECO:0000313" key="2">
    <source>
        <dbReference type="Proteomes" id="UP000182841"/>
    </source>
</evidence>
<proteinExistence type="predicted"/>
<dbReference type="Pfam" id="PF20064">
    <property type="entry name" value="DUF6463"/>
    <property type="match status" value="1"/>
</dbReference>
<name>A0A1H9NEH2_9ACTN</name>
<evidence type="ECO:0000313" key="1">
    <source>
        <dbReference type="EMBL" id="SER34029.1"/>
    </source>
</evidence>